<dbReference type="PANTHER" id="PTHR46328">
    <property type="entry name" value="FAR-RED IMPAIRED RESPONSIVE (FAR1) FAMILY PROTEIN-RELATED"/>
    <property type="match status" value="1"/>
</dbReference>
<sequence length="132" mass="15521">MRLMVEQSTTTNHLLLEEQSNTTNRRLSEGSNMDEIQQEEDEYEPNHDQLQFENEERVERQGGENMTPNKCRSPMSVIKEWVPVCEDDLNPKEGMEFDNLEECEKFYKKYAHQVGFSVRKSSSKKDKKKLAS</sequence>
<reference evidence="3" key="2">
    <citation type="submission" date="2025-08" db="UniProtKB">
        <authorList>
            <consortium name="RefSeq"/>
        </authorList>
    </citation>
    <scope>IDENTIFICATION</scope>
    <source>
        <tissue evidence="3">Leaf</tissue>
    </source>
</reference>
<gene>
    <name evidence="3" type="primary">LOC110781477</name>
</gene>
<evidence type="ECO:0000256" key="1">
    <source>
        <dbReference type="SAM" id="MobiDB-lite"/>
    </source>
</evidence>
<keyword evidence="2" id="KW-1185">Reference proteome</keyword>
<dbReference type="GeneID" id="110781477"/>
<proteinExistence type="predicted"/>
<feature type="region of interest" description="Disordered" evidence="1">
    <location>
        <begin position="1"/>
        <end position="72"/>
    </location>
</feature>
<organism evidence="2 3">
    <name type="scientific">Spinacia oleracea</name>
    <name type="common">Spinach</name>
    <dbReference type="NCBI Taxonomy" id="3562"/>
    <lineage>
        <taxon>Eukaryota</taxon>
        <taxon>Viridiplantae</taxon>
        <taxon>Streptophyta</taxon>
        <taxon>Embryophyta</taxon>
        <taxon>Tracheophyta</taxon>
        <taxon>Spermatophyta</taxon>
        <taxon>Magnoliopsida</taxon>
        <taxon>eudicotyledons</taxon>
        <taxon>Gunneridae</taxon>
        <taxon>Pentapetalae</taxon>
        <taxon>Caryophyllales</taxon>
        <taxon>Chenopodiaceae</taxon>
        <taxon>Chenopodioideae</taxon>
        <taxon>Anserineae</taxon>
        <taxon>Spinacia</taxon>
    </lineage>
</organism>
<dbReference type="PANTHER" id="PTHR46328:SF27">
    <property type="entry name" value="OS12G0287500 PROTEIN"/>
    <property type="match status" value="1"/>
</dbReference>
<evidence type="ECO:0000313" key="3">
    <source>
        <dbReference type="RefSeq" id="XP_056696076.1"/>
    </source>
</evidence>
<accession>A0ABM3RKE0</accession>
<feature type="compositionally biased region" description="Polar residues" evidence="1">
    <location>
        <begin position="1"/>
        <end position="35"/>
    </location>
</feature>
<name>A0ABM3RKE0_SPIOL</name>
<dbReference type="Proteomes" id="UP000813463">
    <property type="component" value="Chromosome 3"/>
</dbReference>
<protein>
    <submittedName>
        <fullName evidence="3">Uncharacterized protein isoform X2</fullName>
    </submittedName>
</protein>
<evidence type="ECO:0000313" key="2">
    <source>
        <dbReference type="Proteomes" id="UP000813463"/>
    </source>
</evidence>
<reference evidence="2" key="1">
    <citation type="journal article" date="2021" name="Nat. Commun.">
        <title>Genomic analyses provide insights into spinach domestication and the genetic basis of agronomic traits.</title>
        <authorList>
            <person name="Cai X."/>
            <person name="Sun X."/>
            <person name="Xu C."/>
            <person name="Sun H."/>
            <person name="Wang X."/>
            <person name="Ge C."/>
            <person name="Zhang Z."/>
            <person name="Wang Q."/>
            <person name="Fei Z."/>
            <person name="Jiao C."/>
            <person name="Wang Q."/>
        </authorList>
    </citation>
    <scope>NUCLEOTIDE SEQUENCE [LARGE SCALE GENOMIC DNA]</scope>
    <source>
        <strain evidence="2">cv. Varoflay</strain>
    </source>
</reference>
<dbReference type="RefSeq" id="XP_056696076.1">
    <property type="nucleotide sequence ID" value="XM_056840098.1"/>
</dbReference>